<dbReference type="InterPro" id="IPR051415">
    <property type="entry name" value="LAAT-1"/>
</dbReference>
<keyword evidence="2 5" id="KW-0812">Transmembrane</keyword>
<comment type="subcellular location">
    <subcellularLocation>
        <location evidence="1">Membrane</location>
        <topology evidence="1">Multi-pass membrane protein</topology>
    </subcellularLocation>
</comment>
<name>A0AA86S586_9FABA</name>
<dbReference type="InterPro" id="IPR006603">
    <property type="entry name" value="PQ-loop_rpt"/>
</dbReference>
<feature type="transmembrane region" description="Helical" evidence="5">
    <location>
        <begin position="180"/>
        <end position="197"/>
    </location>
</feature>
<gene>
    <name evidence="6" type="ORF">AYBTSS11_LOCUS3650</name>
</gene>
<keyword evidence="4 5" id="KW-0472">Membrane</keyword>
<evidence type="ECO:0000313" key="6">
    <source>
        <dbReference type="EMBL" id="CAJ1917604.1"/>
    </source>
</evidence>
<protein>
    <submittedName>
        <fullName evidence="6">Uncharacterized protein</fullName>
    </submittedName>
</protein>
<reference evidence="6" key="1">
    <citation type="submission" date="2023-10" db="EMBL/GenBank/DDBJ databases">
        <authorList>
            <person name="Domelevo Entfellner J.-B."/>
        </authorList>
    </citation>
    <scope>NUCLEOTIDE SEQUENCE</scope>
</reference>
<evidence type="ECO:0000256" key="1">
    <source>
        <dbReference type="ARBA" id="ARBA00004141"/>
    </source>
</evidence>
<dbReference type="Gene3D" id="1.20.1280.290">
    <property type="match status" value="1"/>
</dbReference>
<proteinExistence type="predicted"/>
<dbReference type="PANTHER" id="PTHR16201">
    <property type="entry name" value="SEVEN TRANSMEMBRANE PROTEIN 1-RELATED"/>
    <property type="match status" value="1"/>
</dbReference>
<dbReference type="Proteomes" id="UP001189624">
    <property type="component" value="Chromosome 1"/>
</dbReference>
<evidence type="ECO:0000256" key="5">
    <source>
        <dbReference type="SAM" id="Phobius"/>
    </source>
</evidence>
<dbReference type="SMART" id="SM00679">
    <property type="entry name" value="CTNS"/>
    <property type="match status" value="1"/>
</dbReference>
<sequence>MNRAACVETFAKTGQVENASDAEQCTEFENANRTTSLSSPIPLPAYPRRIATENGLFYQNIFDSPNLGLSARYLSKSHTPTAGSILAQKMESTPALDSIHENFLVSAIATQSAPASSMKSTFCVVSTLTFLGAINLLQPLNEIINPMVLNPRQQFVIHIGRKLFQVGDDQMLKTDASGSSSVGTFLGWAMTFVYMGGRLPQICLNIRRGHVEGLNPFMFIFAVLGNTTYVASILLISLDWAKIKPNLPWLVDAAGLYISTFGPPMPCRVNAKSCLCTEEETRIISLAISTKLT</sequence>
<keyword evidence="3 5" id="KW-1133">Transmembrane helix</keyword>
<dbReference type="PANTHER" id="PTHR16201:SF44">
    <property type="entry name" value="SEVEN TRANSMEMBRANE PROTEIN 1"/>
    <property type="match status" value="1"/>
</dbReference>
<dbReference type="Pfam" id="PF04193">
    <property type="entry name" value="PQ-loop"/>
    <property type="match status" value="1"/>
</dbReference>
<accession>A0AA86S586</accession>
<dbReference type="EMBL" id="OY731398">
    <property type="protein sequence ID" value="CAJ1917604.1"/>
    <property type="molecule type" value="Genomic_DNA"/>
</dbReference>
<organism evidence="6 7">
    <name type="scientific">Sphenostylis stenocarpa</name>
    <dbReference type="NCBI Taxonomy" id="92480"/>
    <lineage>
        <taxon>Eukaryota</taxon>
        <taxon>Viridiplantae</taxon>
        <taxon>Streptophyta</taxon>
        <taxon>Embryophyta</taxon>
        <taxon>Tracheophyta</taxon>
        <taxon>Spermatophyta</taxon>
        <taxon>Magnoliopsida</taxon>
        <taxon>eudicotyledons</taxon>
        <taxon>Gunneridae</taxon>
        <taxon>Pentapetalae</taxon>
        <taxon>rosids</taxon>
        <taxon>fabids</taxon>
        <taxon>Fabales</taxon>
        <taxon>Fabaceae</taxon>
        <taxon>Papilionoideae</taxon>
        <taxon>50 kb inversion clade</taxon>
        <taxon>NPAAA clade</taxon>
        <taxon>indigoferoid/millettioid clade</taxon>
        <taxon>Phaseoleae</taxon>
        <taxon>Sphenostylis</taxon>
    </lineage>
</organism>
<keyword evidence="7" id="KW-1185">Reference proteome</keyword>
<dbReference type="GO" id="GO:0016020">
    <property type="term" value="C:membrane"/>
    <property type="evidence" value="ECO:0007669"/>
    <property type="project" value="UniProtKB-SubCell"/>
</dbReference>
<dbReference type="Gramene" id="rna-AYBTSS11_LOCUS3650">
    <property type="protein sequence ID" value="CAJ1917604.1"/>
    <property type="gene ID" value="gene-AYBTSS11_LOCUS3650"/>
</dbReference>
<evidence type="ECO:0000256" key="4">
    <source>
        <dbReference type="ARBA" id="ARBA00023136"/>
    </source>
</evidence>
<dbReference type="AlphaFoldDB" id="A0AA86S586"/>
<feature type="transmembrane region" description="Helical" evidence="5">
    <location>
        <begin position="217"/>
        <end position="238"/>
    </location>
</feature>
<evidence type="ECO:0000313" key="7">
    <source>
        <dbReference type="Proteomes" id="UP001189624"/>
    </source>
</evidence>
<evidence type="ECO:0000256" key="3">
    <source>
        <dbReference type="ARBA" id="ARBA00022989"/>
    </source>
</evidence>
<evidence type="ECO:0000256" key="2">
    <source>
        <dbReference type="ARBA" id="ARBA00022692"/>
    </source>
</evidence>